<dbReference type="PROSITE" id="PS01091">
    <property type="entry name" value="TATD_3"/>
    <property type="match status" value="1"/>
</dbReference>
<dbReference type="InterPro" id="IPR018228">
    <property type="entry name" value="DNase_TatD-rel_CS"/>
</dbReference>
<dbReference type="InterPro" id="IPR001130">
    <property type="entry name" value="TatD-like"/>
</dbReference>
<reference evidence="4 6" key="2">
    <citation type="submission" date="2019-11" db="EMBL/GenBank/DDBJ databases">
        <title>Characterisation of Fundicoccus ignavus gen. nov. sp. nov., a novel genus of the family Aerococcaceae isolated from bulk tank milk.</title>
        <authorList>
            <person name="Siebert A."/>
            <person name="Huptas C."/>
            <person name="Wenning M."/>
            <person name="Scherer S."/>
            <person name="Doll E.V."/>
        </authorList>
    </citation>
    <scope>NUCLEOTIDE SEQUENCE [LARGE SCALE GENOMIC DNA]</scope>
    <source>
        <strain evidence="4 6">WS4759</strain>
    </source>
</reference>
<reference evidence="5 7" key="1">
    <citation type="submission" date="2019-11" db="EMBL/GenBank/DDBJ databases">
        <title>Characterisation of Fundicoccus ignavus gen. nov. sp. nov., a novel genus of the family Aerococcaceae from bulk tank milk.</title>
        <authorList>
            <person name="Siebert A."/>
            <person name="Huptas C."/>
            <person name="Wenning M."/>
            <person name="Scherer S."/>
            <person name="Doll E.V."/>
        </authorList>
    </citation>
    <scope>NUCLEOTIDE SEQUENCE [LARGE SCALE GENOMIC DNA]</scope>
    <source>
        <strain evidence="5 7">DSM 109652</strain>
    </source>
</reference>
<dbReference type="FunFam" id="3.20.20.140:FF:000005">
    <property type="entry name" value="TatD family hydrolase"/>
    <property type="match status" value="1"/>
</dbReference>
<organism evidence="4 6">
    <name type="scientific">Fundicoccus ignavus</name>
    <dbReference type="NCBI Taxonomy" id="2664442"/>
    <lineage>
        <taxon>Bacteria</taxon>
        <taxon>Bacillati</taxon>
        <taxon>Bacillota</taxon>
        <taxon>Bacilli</taxon>
        <taxon>Lactobacillales</taxon>
        <taxon>Aerococcaceae</taxon>
        <taxon>Fundicoccus</taxon>
    </lineage>
</organism>
<dbReference type="EMBL" id="WJQS01000005">
    <property type="protein sequence ID" value="MRI85571.1"/>
    <property type="molecule type" value="Genomic_DNA"/>
</dbReference>
<evidence type="ECO:0000313" key="6">
    <source>
        <dbReference type="Proteomes" id="UP000430975"/>
    </source>
</evidence>
<evidence type="ECO:0000313" key="5">
    <source>
        <dbReference type="EMBL" id="MRJ47344.1"/>
    </source>
</evidence>
<dbReference type="InterPro" id="IPR015991">
    <property type="entry name" value="TatD/YcfH-like"/>
</dbReference>
<dbReference type="SUPFAM" id="SSF51556">
    <property type="entry name" value="Metallo-dependent hydrolases"/>
    <property type="match status" value="1"/>
</dbReference>
<feature type="binding site" evidence="3">
    <location>
        <position position="93"/>
    </location>
    <ligand>
        <name>a divalent metal cation</name>
        <dbReference type="ChEBI" id="CHEBI:60240"/>
        <label>1</label>
    </ligand>
</feature>
<feature type="binding site" evidence="3">
    <location>
        <position position="154"/>
    </location>
    <ligand>
        <name>a divalent metal cation</name>
        <dbReference type="ChEBI" id="CHEBI:60240"/>
        <label>2</label>
    </ligand>
</feature>
<dbReference type="PIRSF" id="PIRSF005902">
    <property type="entry name" value="DNase_TatD"/>
    <property type="match status" value="1"/>
</dbReference>
<protein>
    <submittedName>
        <fullName evidence="4">YchF/TatD family DNA exonuclease</fullName>
    </submittedName>
</protein>
<evidence type="ECO:0000313" key="7">
    <source>
        <dbReference type="Proteomes" id="UP000440066"/>
    </source>
</evidence>
<evidence type="ECO:0000256" key="3">
    <source>
        <dbReference type="PIRSR" id="PIRSR005902-1"/>
    </source>
</evidence>
<feature type="binding site" evidence="3">
    <location>
        <position position="204"/>
    </location>
    <ligand>
        <name>a divalent metal cation</name>
        <dbReference type="ChEBI" id="CHEBI:60240"/>
        <label>1</label>
    </ligand>
</feature>
<accession>A0A6I2GJ97</accession>
<dbReference type="GO" id="GO:0004527">
    <property type="term" value="F:exonuclease activity"/>
    <property type="evidence" value="ECO:0007669"/>
    <property type="project" value="UniProtKB-KW"/>
</dbReference>
<dbReference type="Proteomes" id="UP000440066">
    <property type="component" value="Unassembled WGS sequence"/>
</dbReference>
<dbReference type="PANTHER" id="PTHR46124:SF2">
    <property type="entry name" value="D-AMINOACYL-TRNA DEACYLASE"/>
    <property type="match status" value="1"/>
</dbReference>
<name>A0A6I2GJ97_9LACT</name>
<evidence type="ECO:0000256" key="2">
    <source>
        <dbReference type="ARBA" id="ARBA00022801"/>
    </source>
</evidence>
<evidence type="ECO:0000256" key="1">
    <source>
        <dbReference type="ARBA" id="ARBA00022723"/>
    </source>
</evidence>
<keyword evidence="4" id="KW-0540">Nuclease</keyword>
<keyword evidence="4" id="KW-0269">Exonuclease</keyword>
<dbReference type="GO" id="GO:0005829">
    <property type="term" value="C:cytosol"/>
    <property type="evidence" value="ECO:0007669"/>
    <property type="project" value="TreeGrafter"/>
</dbReference>
<sequence length="259" mass="29029">MKLFDTHTHLNADQFVDEVPELIQAAAAQDVHYMAVVGFDEVTIERTLELSENYQNIISVVGCHPTEAGNYTKDFEKRLENWLELPKVKMLGEIGLDYYWDTAPKDVQAEVFRRQIAIAKEHQLPITIHNRDATADVYRILKQEGVPAAGGIMHSFGGTSEEAKQFLDLGMHISFSGVLTFKKSEAVRAAAAIVPKEFLLIETDAPYLAPVPKRGKRNEPAYVRYVAEVLAEVRNVSLEDIAALTTKNACDLFRWQPGV</sequence>
<evidence type="ECO:0000313" key="4">
    <source>
        <dbReference type="EMBL" id="MRI85571.1"/>
    </source>
</evidence>
<keyword evidence="6" id="KW-1185">Reference proteome</keyword>
<dbReference type="RefSeq" id="WP_153832418.1">
    <property type="nucleotide sequence ID" value="NZ_WJQS01000005.1"/>
</dbReference>
<dbReference type="InterPro" id="IPR032466">
    <property type="entry name" value="Metal_Hydrolase"/>
</dbReference>
<dbReference type="GO" id="GO:0046872">
    <property type="term" value="F:metal ion binding"/>
    <property type="evidence" value="ECO:0007669"/>
    <property type="project" value="UniProtKB-KW"/>
</dbReference>
<dbReference type="PROSITE" id="PS01137">
    <property type="entry name" value="TATD_1"/>
    <property type="match status" value="1"/>
</dbReference>
<comment type="caution">
    <text evidence="4">The sequence shown here is derived from an EMBL/GenBank/DDBJ whole genome shotgun (WGS) entry which is preliminary data.</text>
</comment>
<dbReference type="AlphaFoldDB" id="A0A6I2GJ97"/>
<dbReference type="EMBL" id="WJQT01000008">
    <property type="protein sequence ID" value="MRJ47344.1"/>
    <property type="molecule type" value="Genomic_DNA"/>
</dbReference>
<feature type="binding site" evidence="3">
    <location>
        <position position="7"/>
    </location>
    <ligand>
        <name>a divalent metal cation</name>
        <dbReference type="ChEBI" id="CHEBI:60240"/>
        <label>1</label>
    </ligand>
</feature>
<keyword evidence="1 3" id="KW-0479">Metal-binding</keyword>
<dbReference type="NCBIfam" id="TIGR00010">
    <property type="entry name" value="YchF/TatD family DNA exonuclease"/>
    <property type="match status" value="1"/>
</dbReference>
<dbReference type="PANTHER" id="PTHR46124">
    <property type="entry name" value="D-AMINOACYL-TRNA DEACYLASE"/>
    <property type="match status" value="1"/>
</dbReference>
<gene>
    <name evidence="5" type="ORF">GF867_07190</name>
    <name evidence="4" type="ORF">GIY09_06720</name>
</gene>
<proteinExistence type="predicted"/>
<dbReference type="Proteomes" id="UP000430975">
    <property type="component" value="Unassembled WGS sequence"/>
</dbReference>
<feature type="binding site" evidence="3">
    <location>
        <position position="129"/>
    </location>
    <ligand>
        <name>a divalent metal cation</name>
        <dbReference type="ChEBI" id="CHEBI:60240"/>
        <label>2</label>
    </ligand>
</feature>
<keyword evidence="2" id="KW-0378">Hydrolase</keyword>
<dbReference type="CDD" id="cd01310">
    <property type="entry name" value="TatD_DNAse"/>
    <property type="match status" value="1"/>
</dbReference>
<dbReference type="Pfam" id="PF01026">
    <property type="entry name" value="TatD_DNase"/>
    <property type="match status" value="1"/>
</dbReference>
<dbReference type="Gene3D" id="3.20.20.140">
    <property type="entry name" value="Metal-dependent hydrolases"/>
    <property type="match status" value="1"/>
</dbReference>
<feature type="binding site" evidence="3">
    <location>
        <position position="9"/>
    </location>
    <ligand>
        <name>a divalent metal cation</name>
        <dbReference type="ChEBI" id="CHEBI:60240"/>
        <label>1</label>
    </ligand>
</feature>
<dbReference type="GO" id="GO:0004536">
    <property type="term" value="F:DNA nuclease activity"/>
    <property type="evidence" value="ECO:0007669"/>
    <property type="project" value="InterPro"/>
</dbReference>